<proteinExistence type="inferred from homology"/>
<evidence type="ECO:0000256" key="7">
    <source>
        <dbReference type="RuleBase" id="RU363032"/>
    </source>
</evidence>
<dbReference type="PANTHER" id="PTHR43163:SF6">
    <property type="entry name" value="DIPEPTIDE TRANSPORT SYSTEM PERMEASE PROTEIN DPPB-RELATED"/>
    <property type="match status" value="1"/>
</dbReference>
<name>A0A399FCG5_9DEIN</name>
<dbReference type="SUPFAM" id="SSF161098">
    <property type="entry name" value="MetI-like"/>
    <property type="match status" value="1"/>
</dbReference>
<dbReference type="Gene3D" id="1.10.3720.10">
    <property type="entry name" value="MetI-like"/>
    <property type="match status" value="1"/>
</dbReference>
<feature type="transmembrane region" description="Helical" evidence="7">
    <location>
        <begin position="139"/>
        <end position="161"/>
    </location>
</feature>
<protein>
    <submittedName>
        <fullName evidence="9">Dipeptide transport system permease protein DppB</fullName>
    </submittedName>
</protein>
<gene>
    <name evidence="9" type="primary">dppB_1</name>
    <name evidence="9" type="ORF">Mgrana_00671</name>
</gene>
<evidence type="ECO:0000313" key="9">
    <source>
        <dbReference type="EMBL" id="RIH93415.1"/>
    </source>
</evidence>
<evidence type="ECO:0000256" key="4">
    <source>
        <dbReference type="ARBA" id="ARBA00022692"/>
    </source>
</evidence>
<dbReference type="PANTHER" id="PTHR43163">
    <property type="entry name" value="DIPEPTIDE TRANSPORT SYSTEM PERMEASE PROTEIN DPPB-RELATED"/>
    <property type="match status" value="1"/>
</dbReference>
<feature type="transmembrane region" description="Helical" evidence="7">
    <location>
        <begin position="306"/>
        <end position="332"/>
    </location>
</feature>
<evidence type="ECO:0000256" key="1">
    <source>
        <dbReference type="ARBA" id="ARBA00004651"/>
    </source>
</evidence>
<dbReference type="Proteomes" id="UP000266178">
    <property type="component" value="Unassembled WGS sequence"/>
</dbReference>
<keyword evidence="6 7" id="KW-0472">Membrane</keyword>
<feature type="transmembrane region" description="Helical" evidence="7">
    <location>
        <begin position="260"/>
        <end position="286"/>
    </location>
</feature>
<keyword evidence="4 7" id="KW-0812">Transmembrane</keyword>
<feature type="domain" description="ABC transmembrane type-1" evidence="8">
    <location>
        <begin position="100"/>
        <end position="325"/>
    </location>
</feature>
<comment type="subcellular location">
    <subcellularLocation>
        <location evidence="1 7">Cell membrane</location>
        <topology evidence="1 7">Multi-pass membrane protein</topology>
    </subcellularLocation>
</comment>
<dbReference type="Pfam" id="PF00528">
    <property type="entry name" value="BPD_transp_1"/>
    <property type="match status" value="1"/>
</dbReference>
<keyword evidence="10" id="KW-1185">Reference proteome</keyword>
<evidence type="ECO:0000256" key="5">
    <source>
        <dbReference type="ARBA" id="ARBA00022989"/>
    </source>
</evidence>
<feature type="transmembrane region" description="Helical" evidence="7">
    <location>
        <begin position="202"/>
        <end position="221"/>
    </location>
</feature>
<keyword evidence="5 7" id="KW-1133">Transmembrane helix</keyword>
<dbReference type="GO" id="GO:0055085">
    <property type="term" value="P:transmembrane transport"/>
    <property type="evidence" value="ECO:0007669"/>
    <property type="project" value="InterPro"/>
</dbReference>
<evidence type="ECO:0000313" key="10">
    <source>
        <dbReference type="Proteomes" id="UP000266178"/>
    </source>
</evidence>
<evidence type="ECO:0000256" key="3">
    <source>
        <dbReference type="ARBA" id="ARBA00022475"/>
    </source>
</evidence>
<comment type="caution">
    <text evidence="9">The sequence shown here is derived from an EMBL/GenBank/DDBJ whole genome shotgun (WGS) entry which is preliminary data.</text>
</comment>
<dbReference type="PROSITE" id="PS50928">
    <property type="entry name" value="ABC_TM1"/>
    <property type="match status" value="1"/>
</dbReference>
<dbReference type="Pfam" id="PF19300">
    <property type="entry name" value="BPD_transp_1_N"/>
    <property type="match status" value="1"/>
</dbReference>
<sequence>MIDHRMWAYAARRLLGLIPVLIGISLLVFLFLHLIPGDPALVLLGERASVEQVAALREKLGLNQPLYIQYFLFIRDLLRGDLGNSIFNLLPVRDQLAGRWPATFELALTAMLIAIVIGIPLGILAAVRKNSLADNLSTIFSLIGVSMPVFWLGLLLIYLFAVNLQWLPPSGRIGIDAGASFKTITNFYVLDAILQRRDLWDVVAHLLLPAITLGTIPLAILTRITRGAMLEVLNQDYVRTARAKGLTERVVIWRHALKNALLPVVTIIGLQFGTLLGGAILTETIFSWPGIGSWIYEGILNRDYPVVQGGVIFVALVFVVVNLLVDLSYALLDPRIQYR</sequence>
<dbReference type="CDD" id="cd06261">
    <property type="entry name" value="TM_PBP2"/>
    <property type="match status" value="1"/>
</dbReference>
<organism evidence="9 10">
    <name type="scientific">Meiothermus granaticius NBRC 107808</name>
    <dbReference type="NCBI Taxonomy" id="1227551"/>
    <lineage>
        <taxon>Bacteria</taxon>
        <taxon>Thermotogati</taxon>
        <taxon>Deinococcota</taxon>
        <taxon>Deinococci</taxon>
        <taxon>Thermales</taxon>
        <taxon>Thermaceae</taxon>
        <taxon>Meiothermus</taxon>
    </lineage>
</organism>
<keyword evidence="2 7" id="KW-0813">Transport</keyword>
<dbReference type="InterPro" id="IPR035906">
    <property type="entry name" value="MetI-like_sf"/>
</dbReference>
<dbReference type="EMBL" id="QWLB01000006">
    <property type="protein sequence ID" value="RIH93415.1"/>
    <property type="molecule type" value="Genomic_DNA"/>
</dbReference>
<dbReference type="AlphaFoldDB" id="A0A399FCG5"/>
<feature type="transmembrane region" description="Helical" evidence="7">
    <location>
        <begin position="14"/>
        <end position="35"/>
    </location>
</feature>
<feature type="transmembrane region" description="Helical" evidence="7">
    <location>
        <begin position="106"/>
        <end position="127"/>
    </location>
</feature>
<keyword evidence="3" id="KW-1003">Cell membrane</keyword>
<dbReference type="InterPro" id="IPR000515">
    <property type="entry name" value="MetI-like"/>
</dbReference>
<evidence type="ECO:0000256" key="2">
    <source>
        <dbReference type="ARBA" id="ARBA00022448"/>
    </source>
</evidence>
<evidence type="ECO:0000259" key="8">
    <source>
        <dbReference type="PROSITE" id="PS50928"/>
    </source>
</evidence>
<accession>A0A399FCG5</accession>
<reference evidence="9 10" key="1">
    <citation type="submission" date="2018-08" db="EMBL/GenBank/DDBJ databases">
        <title>Meiothermus granaticius genome AF-68 sequencing project.</title>
        <authorList>
            <person name="Da Costa M.S."/>
            <person name="Albuquerque L."/>
            <person name="Raposo P."/>
            <person name="Froufe H.J.C."/>
            <person name="Barroso C.S."/>
            <person name="Egas C."/>
        </authorList>
    </citation>
    <scope>NUCLEOTIDE SEQUENCE [LARGE SCALE GENOMIC DNA]</scope>
    <source>
        <strain evidence="9 10">AF-68</strain>
    </source>
</reference>
<evidence type="ECO:0000256" key="6">
    <source>
        <dbReference type="ARBA" id="ARBA00023136"/>
    </source>
</evidence>
<comment type="similarity">
    <text evidence="7">Belongs to the binding-protein-dependent transport system permease family.</text>
</comment>
<dbReference type="GO" id="GO:0005886">
    <property type="term" value="C:plasma membrane"/>
    <property type="evidence" value="ECO:0007669"/>
    <property type="project" value="UniProtKB-SubCell"/>
</dbReference>
<dbReference type="InterPro" id="IPR045621">
    <property type="entry name" value="BPD_transp_1_N"/>
</dbReference>